<comment type="caution">
    <text evidence="11">The sequence shown here is derived from an EMBL/GenBank/DDBJ whole genome shotgun (WGS) entry which is preliminary data.</text>
</comment>
<evidence type="ECO:0000256" key="4">
    <source>
        <dbReference type="ARBA" id="ARBA00023239"/>
    </source>
</evidence>
<reference evidence="11 12" key="1">
    <citation type="submission" date="2016-10" db="EMBL/GenBank/DDBJ databases">
        <title>Genome sequence of a sulfur-reducing bacterium Desulfurobacterium indicum K6013.</title>
        <authorList>
            <person name="Cao J."/>
            <person name="Shao Z."/>
            <person name="Alain K."/>
            <person name="Jebbar M."/>
        </authorList>
    </citation>
    <scope>NUCLEOTIDE SEQUENCE [LARGE SCALE GENOMIC DNA]</scope>
    <source>
        <strain evidence="11 12">K6013</strain>
    </source>
</reference>
<dbReference type="InterPro" id="IPR003754">
    <property type="entry name" value="4pyrrol_synth_uPrphyn_synth"/>
</dbReference>
<gene>
    <name evidence="11" type="ORF">BLW93_01365</name>
</gene>
<dbReference type="EMBL" id="MOEN01000003">
    <property type="protein sequence ID" value="OMH41166.1"/>
    <property type="molecule type" value="Genomic_DNA"/>
</dbReference>
<comment type="similarity">
    <text evidence="2 9">Belongs to the uroporphyrinogen-III synthase family.</text>
</comment>
<dbReference type="AlphaFoldDB" id="A0A1R1MN17"/>
<keyword evidence="12" id="KW-1185">Reference proteome</keyword>
<evidence type="ECO:0000259" key="10">
    <source>
        <dbReference type="Pfam" id="PF02602"/>
    </source>
</evidence>
<proteinExistence type="inferred from homology"/>
<evidence type="ECO:0000256" key="1">
    <source>
        <dbReference type="ARBA" id="ARBA00004772"/>
    </source>
</evidence>
<dbReference type="CDD" id="cd06578">
    <property type="entry name" value="HemD"/>
    <property type="match status" value="1"/>
</dbReference>
<keyword evidence="4 9" id="KW-0456">Lyase</keyword>
<dbReference type="OrthoDB" id="9815856at2"/>
<dbReference type="RefSeq" id="WP_076712323.1">
    <property type="nucleotide sequence ID" value="NZ_MOEN01000003.1"/>
</dbReference>
<evidence type="ECO:0000256" key="7">
    <source>
        <dbReference type="ARBA" id="ARBA00040167"/>
    </source>
</evidence>
<evidence type="ECO:0000313" key="11">
    <source>
        <dbReference type="EMBL" id="OMH41166.1"/>
    </source>
</evidence>
<dbReference type="GO" id="GO:0006782">
    <property type="term" value="P:protoporphyrinogen IX biosynthetic process"/>
    <property type="evidence" value="ECO:0007669"/>
    <property type="project" value="UniProtKB-UniRule"/>
</dbReference>
<evidence type="ECO:0000313" key="12">
    <source>
        <dbReference type="Proteomes" id="UP000187408"/>
    </source>
</evidence>
<dbReference type="Proteomes" id="UP000187408">
    <property type="component" value="Unassembled WGS sequence"/>
</dbReference>
<dbReference type="PANTHER" id="PTHR38042">
    <property type="entry name" value="UROPORPHYRINOGEN-III SYNTHASE, CHLOROPLASTIC"/>
    <property type="match status" value="1"/>
</dbReference>
<sequence>MRAFFPSKLSREQITILNKQGITPVTIPLIKTVSLPFPAEIVEIFRPDFIVFSSKNGVKHFFSRISVDHIQNTKVIAVGKSTAKLLKDRGIEPLIPESFSGEGLIELIKKNKLKGKFLLIKPKKARNLLPEFLKKEGNIVQEVIAYETVTNTEAADEMAREVAKGFEIATFTSPSTFKSFLKLSGEKGKQLLRKTKIIPIGHVTAEAIQKTGFKVWKLPQEYTLNGIIKLIIEYGGKR</sequence>
<comment type="pathway">
    <text evidence="1 9">Porphyrin-containing compound metabolism; protoporphyrin-IX biosynthesis; coproporphyrinogen-III from 5-aminolevulinate: step 3/4.</text>
</comment>
<comment type="catalytic activity">
    <reaction evidence="8 9">
        <text>hydroxymethylbilane = uroporphyrinogen III + H2O</text>
        <dbReference type="Rhea" id="RHEA:18965"/>
        <dbReference type="ChEBI" id="CHEBI:15377"/>
        <dbReference type="ChEBI" id="CHEBI:57308"/>
        <dbReference type="ChEBI" id="CHEBI:57845"/>
        <dbReference type="EC" id="4.2.1.75"/>
    </reaction>
</comment>
<protein>
    <recommendedName>
        <fullName evidence="7 9">Uroporphyrinogen-III synthase</fullName>
        <ecNumber evidence="3 9">4.2.1.75</ecNumber>
    </recommendedName>
</protein>
<dbReference type="GO" id="GO:0004852">
    <property type="term" value="F:uroporphyrinogen-III synthase activity"/>
    <property type="evidence" value="ECO:0007669"/>
    <property type="project" value="UniProtKB-UniRule"/>
</dbReference>
<dbReference type="EC" id="4.2.1.75" evidence="3 9"/>
<name>A0A1R1MN17_9BACT</name>
<dbReference type="STRING" id="1914305.BLW93_01365"/>
<dbReference type="UniPathway" id="UPA00251">
    <property type="reaction ID" value="UER00320"/>
</dbReference>
<evidence type="ECO:0000256" key="2">
    <source>
        <dbReference type="ARBA" id="ARBA00008133"/>
    </source>
</evidence>
<dbReference type="InterPro" id="IPR039793">
    <property type="entry name" value="UROS/Hem4"/>
</dbReference>
<evidence type="ECO:0000256" key="5">
    <source>
        <dbReference type="ARBA" id="ARBA00023244"/>
    </source>
</evidence>
<accession>A0A1R1MN17</accession>
<evidence type="ECO:0000256" key="6">
    <source>
        <dbReference type="ARBA" id="ARBA00037589"/>
    </source>
</evidence>
<comment type="function">
    <text evidence="6 9">Catalyzes cyclization of the linear tetrapyrrole, hydroxymethylbilane, to the macrocyclic uroporphyrinogen III.</text>
</comment>
<evidence type="ECO:0000256" key="9">
    <source>
        <dbReference type="RuleBase" id="RU366031"/>
    </source>
</evidence>
<organism evidence="11 12">
    <name type="scientific">Desulfurobacterium indicum</name>
    <dbReference type="NCBI Taxonomy" id="1914305"/>
    <lineage>
        <taxon>Bacteria</taxon>
        <taxon>Pseudomonadati</taxon>
        <taxon>Aquificota</taxon>
        <taxon>Aquificia</taxon>
        <taxon>Desulfurobacteriales</taxon>
        <taxon>Desulfurobacteriaceae</taxon>
        <taxon>Desulfurobacterium</taxon>
    </lineage>
</organism>
<evidence type="ECO:0000256" key="3">
    <source>
        <dbReference type="ARBA" id="ARBA00013109"/>
    </source>
</evidence>
<dbReference type="Gene3D" id="3.40.50.10090">
    <property type="match status" value="2"/>
</dbReference>
<dbReference type="GO" id="GO:0006780">
    <property type="term" value="P:uroporphyrinogen III biosynthetic process"/>
    <property type="evidence" value="ECO:0007669"/>
    <property type="project" value="UniProtKB-UniRule"/>
</dbReference>
<evidence type="ECO:0000256" key="8">
    <source>
        <dbReference type="ARBA" id="ARBA00048617"/>
    </source>
</evidence>
<keyword evidence="5 9" id="KW-0627">Porphyrin biosynthesis</keyword>
<dbReference type="InterPro" id="IPR036108">
    <property type="entry name" value="4pyrrol_syn_uPrphyn_synt_sf"/>
</dbReference>
<dbReference type="SUPFAM" id="SSF69618">
    <property type="entry name" value="HemD-like"/>
    <property type="match status" value="1"/>
</dbReference>
<feature type="domain" description="Tetrapyrrole biosynthesis uroporphyrinogen III synthase" evidence="10">
    <location>
        <begin position="16"/>
        <end position="228"/>
    </location>
</feature>
<dbReference type="Pfam" id="PF02602">
    <property type="entry name" value="HEM4"/>
    <property type="match status" value="1"/>
</dbReference>
<dbReference type="PANTHER" id="PTHR38042:SF1">
    <property type="entry name" value="UROPORPHYRINOGEN-III SYNTHASE, CHLOROPLASTIC"/>
    <property type="match status" value="1"/>
</dbReference>